<dbReference type="SUPFAM" id="SSF69593">
    <property type="entry name" value="Glycerol-3-phosphate (1)-acyltransferase"/>
    <property type="match status" value="1"/>
</dbReference>
<organism evidence="3">
    <name type="scientific">Eucampia antarctica</name>
    <dbReference type="NCBI Taxonomy" id="49252"/>
    <lineage>
        <taxon>Eukaryota</taxon>
        <taxon>Sar</taxon>
        <taxon>Stramenopiles</taxon>
        <taxon>Ochrophyta</taxon>
        <taxon>Bacillariophyta</taxon>
        <taxon>Mediophyceae</taxon>
        <taxon>Biddulphiophycidae</taxon>
        <taxon>Hemiaulales</taxon>
        <taxon>Hemiaulaceae</taxon>
        <taxon>Eucampia</taxon>
    </lineage>
</organism>
<evidence type="ECO:0000256" key="1">
    <source>
        <dbReference type="SAM" id="SignalP"/>
    </source>
</evidence>
<dbReference type="AlphaFoldDB" id="A0A7S2RGB4"/>
<dbReference type="GO" id="GO:0004366">
    <property type="term" value="F:glycerol-3-phosphate O-acyltransferase activity"/>
    <property type="evidence" value="ECO:0007669"/>
    <property type="project" value="InterPro"/>
</dbReference>
<keyword evidence="1" id="KW-0732">Signal</keyword>
<protein>
    <recommendedName>
        <fullName evidence="2">Phospholipid/glycerol acyltransferase domain-containing protein</fullName>
    </recommendedName>
</protein>
<proteinExistence type="predicted"/>
<evidence type="ECO:0000259" key="2">
    <source>
        <dbReference type="Pfam" id="PF01553"/>
    </source>
</evidence>
<evidence type="ECO:0000313" key="3">
    <source>
        <dbReference type="EMBL" id="CAD9669227.1"/>
    </source>
</evidence>
<gene>
    <name evidence="3" type="ORF">EANT1437_LOCUS6428</name>
</gene>
<dbReference type="EMBL" id="HBHI01012604">
    <property type="protein sequence ID" value="CAD9669227.1"/>
    <property type="molecule type" value="Transcribed_RNA"/>
</dbReference>
<reference evidence="3" key="1">
    <citation type="submission" date="2021-01" db="EMBL/GenBank/DDBJ databases">
        <authorList>
            <person name="Corre E."/>
            <person name="Pelletier E."/>
            <person name="Niang G."/>
            <person name="Scheremetjew M."/>
            <person name="Finn R."/>
            <person name="Kale V."/>
            <person name="Holt S."/>
            <person name="Cochrane G."/>
            <person name="Meng A."/>
            <person name="Brown T."/>
            <person name="Cohen L."/>
        </authorList>
    </citation>
    <scope>NUCLEOTIDE SEQUENCE</scope>
    <source>
        <strain evidence="3">CCMP1452</strain>
    </source>
</reference>
<dbReference type="InterPro" id="IPR002123">
    <property type="entry name" value="Plipid/glycerol_acylTrfase"/>
</dbReference>
<sequence length="420" mass="46971">MKFATLCLASLFCSYTSAFTSSIRSNNGVSLINKNVNKFGVRRWMSSEIAVPPTTEVEMSSEFEAVRDATLEQLKGQLNAVNAKPELISGLVHFVNEYFGALSMANAQGNEDITPEFVAKQIVSAIQYGMAYGTGEDKYTFGVQHRAQRDYEGNDFYKFGCNFFRPAMDLENSPFVGKENLDEAMDFIKQGHNVVFFANHQSEADPQVVSCMLEKCGYSQEASEIYFVAGHKVTTDTLAIPFSMGRNLICIHSKKHLDADMDTKPVKQKQNLMAMTSMLKLLRDPDQGCMIWVAPSGGRDRRDLTTNQVPIAPFDQKTIDMFRLMGNKSKQPMHYYSMSMISYDLCPPPDFVEVGTGEQRNVRFVPVGLTVSKELENKGGVETRHLFTEHAEEECQLGYQALLEAMDTSSSSSVPEKPQN</sequence>
<feature type="signal peptide" evidence="1">
    <location>
        <begin position="1"/>
        <end position="18"/>
    </location>
</feature>
<feature type="domain" description="Phospholipid/glycerol acyltransferase" evidence="2">
    <location>
        <begin position="186"/>
        <end position="302"/>
    </location>
</feature>
<dbReference type="PANTHER" id="PTHR35695:SF1">
    <property type="entry name" value="GLYCEROL-3-PHOSPHATE ACYLTRANSFERASE, CHLOROPLASTIC"/>
    <property type="match status" value="1"/>
</dbReference>
<dbReference type="PANTHER" id="PTHR35695">
    <property type="entry name" value="GLYCEROL-3-PHOSPHATE ACYLTRANSFERASE, CHLOROPLASTIC"/>
    <property type="match status" value="1"/>
</dbReference>
<dbReference type="GO" id="GO:0006655">
    <property type="term" value="P:phosphatidylglycerol biosynthetic process"/>
    <property type="evidence" value="ECO:0007669"/>
    <property type="project" value="TreeGrafter"/>
</dbReference>
<feature type="chain" id="PRO_5030824460" description="Phospholipid/glycerol acyltransferase domain-containing protein" evidence="1">
    <location>
        <begin position="19"/>
        <end position="420"/>
    </location>
</feature>
<accession>A0A7S2RGB4</accession>
<name>A0A7S2RGB4_9STRA</name>
<dbReference type="Pfam" id="PF01553">
    <property type="entry name" value="Acyltransferase"/>
    <property type="match status" value="1"/>
</dbReference>
<dbReference type="Gene3D" id="3.40.1130.10">
    <property type="entry name" value="Glycerol-3-phosphate (1)-acyltransferase"/>
    <property type="match status" value="1"/>
</dbReference>
<dbReference type="InterPro" id="IPR016222">
    <property type="entry name" value="G3P_O-acylTrfase_chlp"/>
</dbReference>